<feature type="domain" description="Thioredoxin" evidence="2">
    <location>
        <begin position="24"/>
        <end position="145"/>
    </location>
</feature>
<dbReference type="InterPro" id="IPR013766">
    <property type="entry name" value="Thioredoxin_domain"/>
</dbReference>
<dbReference type="GO" id="GO:0045454">
    <property type="term" value="P:cell redox homeostasis"/>
    <property type="evidence" value="ECO:0007669"/>
    <property type="project" value="TreeGrafter"/>
</dbReference>
<dbReference type="PROSITE" id="PS00194">
    <property type="entry name" value="THIOREDOXIN_1"/>
    <property type="match status" value="1"/>
</dbReference>
<reference evidence="3" key="1">
    <citation type="submission" date="2025-08" db="UniProtKB">
        <authorList>
            <consortium name="Ensembl"/>
        </authorList>
    </citation>
    <scope>IDENTIFICATION</scope>
</reference>
<dbReference type="InterPro" id="IPR036249">
    <property type="entry name" value="Thioredoxin-like_sf"/>
</dbReference>
<keyword evidence="4" id="KW-1185">Reference proteome</keyword>
<dbReference type="Ensembl" id="ENSCCET00000009817.1">
    <property type="protein sequence ID" value="ENSCCEP00000006010.1"/>
    <property type="gene ID" value="ENSCCEG00000006520.1"/>
</dbReference>
<gene>
    <name evidence="3" type="primary">TXN2</name>
</gene>
<proteinExistence type="inferred from homology"/>
<accession>A0A8C0UDB9</accession>
<protein>
    <submittedName>
        <fullName evidence="3">Thioredoxin 2</fullName>
    </submittedName>
</protein>
<dbReference type="Proteomes" id="UP000694410">
    <property type="component" value="Unplaced"/>
</dbReference>
<evidence type="ECO:0000259" key="2">
    <source>
        <dbReference type="PROSITE" id="PS51352"/>
    </source>
</evidence>
<sequence>MAQRLALQRLLSLPARGSLASHGRALGTSAGRRSTFNVQDGSDFQDRVVNSPKPVVVDFHAQWCGPCKILGPRLEKLVAKLEGKVLMAKVDIDDHTDLAIEYEFSVLSQPDENMFPTSAVEALSHCSLIPTTLQKQTSLLHHSSS</sequence>
<evidence type="ECO:0000256" key="1">
    <source>
        <dbReference type="ARBA" id="ARBA00008987"/>
    </source>
</evidence>
<comment type="similarity">
    <text evidence="1">Belongs to the thioredoxin family.</text>
</comment>
<dbReference type="PANTHER" id="PTHR43601">
    <property type="entry name" value="THIOREDOXIN, MITOCHONDRIAL"/>
    <property type="match status" value="1"/>
</dbReference>
<dbReference type="SUPFAM" id="SSF52833">
    <property type="entry name" value="Thioredoxin-like"/>
    <property type="match status" value="1"/>
</dbReference>
<organism evidence="3 4">
    <name type="scientific">Cyanistes caeruleus</name>
    <name type="common">Eurasian blue tit</name>
    <name type="synonym">Parus caeruleus</name>
    <dbReference type="NCBI Taxonomy" id="156563"/>
    <lineage>
        <taxon>Eukaryota</taxon>
        <taxon>Metazoa</taxon>
        <taxon>Chordata</taxon>
        <taxon>Craniata</taxon>
        <taxon>Vertebrata</taxon>
        <taxon>Euteleostomi</taxon>
        <taxon>Archelosauria</taxon>
        <taxon>Archosauria</taxon>
        <taxon>Dinosauria</taxon>
        <taxon>Saurischia</taxon>
        <taxon>Theropoda</taxon>
        <taxon>Coelurosauria</taxon>
        <taxon>Aves</taxon>
        <taxon>Neognathae</taxon>
        <taxon>Neoaves</taxon>
        <taxon>Telluraves</taxon>
        <taxon>Australaves</taxon>
        <taxon>Passeriformes</taxon>
        <taxon>Paridae</taxon>
        <taxon>Cyanistes</taxon>
    </lineage>
</organism>
<dbReference type="GO" id="GO:0005739">
    <property type="term" value="C:mitochondrion"/>
    <property type="evidence" value="ECO:0007669"/>
    <property type="project" value="TreeGrafter"/>
</dbReference>
<reference evidence="3" key="2">
    <citation type="submission" date="2025-09" db="UniProtKB">
        <authorList>
            <consortium name="Ensembl"/>
        </authorList>
    </citation>
    <scope>IDENTIFICATION</scope>
</reference>
<dbReference type="PANTHER" id="PTHR43601:SF3">
    <property type="entry name" value="THIOREDOXIN, MITOCHONDRIAL"/>
    <property type="match status" value="1"/>
</dbReference>
<dbReference type="Pfam" id="PF00085">
    <property type="entry name" value="Thioredoxin"/>
    <property type="match status" value="1"/>
</dbReference>
<dbReference type="PROSITE" id="PS51352">
    <property type="entry name" value="THIOREDOXIN_2"/>
    <property type="match status" value="1"/>
</dbReference>
<dbReference type="CDD" id="cd02947">
    <property type="entry name" value="TRX_family"/>
    <property type="match status" value="1"/>
</dbReference>
<dbReference type="InterPro" id="IPR017937">
    <property type="entry name" value="Thioredoxin_CS"/>
</dbReference>
<dbReference type="AlphaFoldDB" id="A0A8C0UDB9"/>
<dbReference type="Gene3D" id="3.40.30.10">
    <property type="entry name" value="Glutaredoxin"/>
    <property type="match status" value="1"/>
</dbReference>
<evidence type="ECO:0000313" key="4">
    <source>
        <dbReference type="Proteomes" id="UP000694410"/>
    </source>
</evidence>
<name>A0A8C0UDB9_CYACU</name>
<evidence type="ECO:0000313" key="3">
    <source>
        <dbReference type="Ensembl" id="ENSCCEP00000006010.1"/>
    </source>
</evidence>